<dbReference type="Pfam" id="PF00149">
    <property type="entry name" value="Metallophos"/>
    <property type="match status" value="1"/>
</dbReference>
<gene>
    <name evidence="2" type="ORF">HGRIS_001663</name>
</gene>
<dbReference type="Proteomes" id="UP001556367">
    <property type="component" value="Unassembled WGS sequence"/>
</dbReference>
<dbReference type="InterPro" id="IPR004843">
    <property type="entry name" value="Calcineurin-like_PHP"/>
</dbReference>
<name>A0ABR3JIP7_9AGAR</name>
<evidence type="ECO:0000313" key="3">
    <source>
        <dbReference type="Proteomes" id="UP001556367"/>
    </source>
</evidence>
<comment type="caution">
    <text evidence="2">The sequence shown here is derived from an EMBL/GenBank/DDBJ whole genome shotgun (WGS) entry which is preliminary data.</text>
</comment>
<dbReference type="InterPro" id="IPR051693">
    <property type="entry name" value="UPF0046_metallophosphoest"/>
</dbReference>
<feature type="domain" description="Calcineurin-like phosphoesterase" evidence="1">
    <location>
        <begin position="4"/>
        <end position="158"/>
    </location>
</feature>
<evidence type="ECO:0000313" key="2">
    <source>
        <dbReference type="EMBL" id="KAL0955416.1"/>
    </source>
</evidence>
<dbReference type="EMBL" id="JASNQZ010000006">
    <property type="protein sequence ID" value="KAL0955416.1"/>
    <property type="molecule type" value="Genomic_DNA"/>
</dbReference>
<dbReference type="SUPFAM" id="SSF56300">
    <property type="entry name" value="Metallo-dependent phosphatases"/>
    <property type="match status" value="1"/>
</dbReference>
<dbReference type="PANTHER" id="PTHR12905">
    <property type="entry name" value="METALLOPHOSPHOESTERASE"/>
    <property type="match status" value="1"/>
</dbReference>
<protein>
    <recommendedName>
        <fullName evidence="1">Calcineurin-like phosphoesterase domain-containing protein</fullName>
    </recommendedName>
</protein>
<proteinExistence type="predicted"/>
<reference evidence="3" key="1">
    <citation type="submission" date="2024-06" db="EMBL/GenBank/DDBJ databases">
        <title>Multi-omics analyses provide insights into the biosynthesis of the anticancer antibiotic pleurotin in Hohenbuehelia grisea.</title>
        <authorList>
            <person name="Weaver J.A."/>
            <person name="Alberti F."/>
        </authorList>
    </citation>
    <scope>NUCLEOTIDE SEQUENCE [LARGE SCALE GENOMIC DNA]</scope>
    <source>
        <strain evidence="3">T-177</strain>
    </source>
</reference>
<sequence length="284" mass="31780">MDWLYALPHKVKIIIAGNHDLTLHEGWYDDNFQRWHRNGKEDLKPILDMLRGPEAQAARLVYLQDESHSFQTKRDGRTWTVYGSPWSPEFFNWAFNYERDKAEQYVGKYPRADILLTHGPPYNALDATRLREHVGCRALAERLPLIRPRIHLFGHIHEAHGARVIDWDLQAREAVPWNTPGQHAADAPEEIRTLDEDDTSLAVASVDGSLDAASCTFSNGAKAVSRAGTGAVKVDAAPDDFSTLGRTVIVNAANWPTGPRAWRDGANVPFGGIGFQPVIVDLKD</sequence>
<evidence type="ECO:0000259" key="1">
    <source>
        <dbReference type="Pfam" id="PF00149"/>
    </source>
</evidence>
<dbReference type="InterPro" id="IPR029052">
    <property type="entry name" value="Metallo-depent_PP-like"/>
</dbReference>
<organism evidence="2 3">
    <name type="scientific">Hohenbuehelia grisea</name>
    <dbReference type="NCBI Taxonomy" id="104357"/>
    <lineage>
        <taxon>Eukaryota</taxon>
        <taxon>Fungi</taxon>
        <taxon>Dikarya</taxon>
        <taxon>Basidiomycota</taxon>
        <taxon>Agaricomycotina</taxon>
        <taxon>Agaricomycetes</taxon>
        <taxon>Agaricomycetidae</taxon>
        <taxon>Agaricales</taxon>
        <taxon>Pleurotineae</taxon>
        <taxon>Pleurotaceae</taxon>
        <taxon>Hohenbuehelia</taxon>
    </lineage>
</organism>
<dbReference type="Gene3D" id="3.60.21.10">
    <property type="match status" value="1"/>
</dbReference>
<dbReference type="PANTHER" id="PTHR12905:SF0">
    <property type="entry name" value="CALCINEURIN-LIKE PHOSPHOESTERASE DOMAIN-CONTAINING PROTEIN"/>
    <property type="match status" value="1"/>
</dbReference>
<keyword evidence="3" id="KW-1185">Reference proteome</keyword>
<accession>A0ABR3JIP7</accession>